<gene>
    <name evidence="2" type="primary">LOC137487670</name>
</gene>
<accession>A0AC58HC30</accession>
<sequence>MFHQVRLLPGDRPVLRFIWRNMNREAVPDIYEWQVLPFGTTCSPCCAIYALQCHSQENRESRPDLADIVETSFYVDNCLHSTPNQDEAKAIIDGLRESLLKGGFEIRQWACNVPSVLKHLPSEAISASSECWLSQSSSYLQELTLGLQWNCIDDTLGYKTRIAEPIQPTMRNLYKTLASQFDPLGFIIPFTTRAKTLIQDLWKQNLSWDDPIEPLYLRDKWSTWVAELSHITTVQFARPYAPAMSDTPSTIRELHVFCDASERAYGSVAYLQIRNEEKVHVSFVLAPLEWLLANVYRCPAWSCVLHTLALRCQRSYKLSLLSPYTKLHIGPTQLLCCIG</sequence>
<evidence type="ECO:0000313" key="2">
    <source>
        <dbReference type="RefSeq" id="XP_073779514.1"/>
    </source>
</evidence>
<evidence type="ECO:0000313" key="1">
    <source>
        <dbReference type="Proteomes" id="UP000000437"/>
    </source>
</evidence>
<reference evidence="2" key="1">
    <citation type="submission" date="2025-08" db="UniProtKB">
        <authorList>
            <consortium name="RefSeq"/>
        </authorList>
    </citation>
    <scope>IDENTIFICATION</scope>
    <source>
        <strain evidence="2">Tuebingen</strain>
        <tissue evidence="2">Fibroblasts and whole tissue</tissue>
    </source>
</reference>
<proteinExistence type="predicted"/>
<protein>
    <submittedName>
        <fullName evidence="2">Uncharacterized protein isoform X2</fullName>
    </submittedName>
</protein>
<name>A0AC58HC30_DANRE</name>
<dbReference type="Proteomes" id="UP000000437">
    <property type="component" value="Chromosome 2"/>
</dbReference>
<dbReference type="RefSeq" id="XP_073779514.1">
    <property type="nucleotide sequence ID" value="XM_073923413.1"/>
</dbReference>
<keyword evidence="1" id="KW-1185">Reference proteome</keyword>
<organism evidence="1 2">
    <name type="scientific">Danio rerio</name>
    <name type="common">Zebrafish</name>
    <name type="synonym">Brachydanio rerio</name>
    <dbReference type="NCBI Taxonomy" id="7955"/>
    <lineage>
        <taxon>Eukaryota</taxon>
        <taxon>Metazoa</taxon>
        <taxon>Chordata</taxon>
        <taxon>Craniata</taxon>
        <taxon>Vertebrata</taxon>
        <taxon>Euteleostomi</taxon>
        <taxon>Actinopterygii</taxon>
        <taxon>Neopterygii</taxon>
        <taxon>Teleostei</taxon>
        <taxon>Ostariophysi</taxon>
        <taxon>Cypriniformes</taxon>
        <taxon>Danionidae</taxon>
        <taxon>Danioninae</taxon>
        <taxon>Danio</taxon>
    </lineage>
</organism>